<dbReference type="SUPFAM" id="SSF51445">
    <property type="entry name" value="(Trans)glycosidases"/>
    <property type="match status" value="1"/>
</dbReference>
<dbReference type="InterPro" id="IPR006047">
    <property type="entry name" value="GH13_cat_dom"/>
</dbReference>
<evidence type="ECO:0000256" key="1">
    <source>
        <dbReference type="ARBA" id="ARBA00000548"/>
    </source>
</evidence>
<reference evidence="16" key="1">
    <citation type="submission" date="2024-03" db="EMBL/GenBank/DDBJ databases">
        <title>WGS assembly of Saponaria officinalis var. Norfolk2.</title>
        <authorList>
            <person name="Jenkins J."/>
            <person name="Shu S."/>
            <person name="Grimwood J."/>
            <person name="Barry K."/>
            <person name="Goodstein D."/>
            <person name="Schmutz J."/>
            <person name="Leebens-Mack J."/>
            <person name="Osbourn A."/>
        </authorList>
    </citation>
    <scope>NUCLEOTIDE SEQUENCE [LARGE SCALE GENOMIC DNA]</scope>
    <source>
        <strain evidence="16">JIC</strain>
    </source>
</reference>
<dbReference type="PANTHER" id="PTHR43447">
    <property type="entry name" value="ALPHA-AMYLASE"/>
    <property type="match status" value="1"/>
</dbReference>
<evidence type="ECO:0000256" key="5">
    <source>
        <dbReference type="ARBA" id="ARBA00022723"/>
    </source>
</evidence>
<feature type="domain" description="Glycosyl hydrolase family 13 catalytic" evidence="14">
    <location>
        <begin position="26"/>
        <end position="364"/>
    </location>
</feature>
<evidence type="ECO:0000256" key="10">
    <source>
        <dbReference type="PIRNR" id="PIRNR001028"/>
    </source>
</evidence>
<dbReference type="AlphaFoldDB" id="A0AAW1GUK0"/>
<dbReference type="GO" id="GO:0005509">
    <property type="term" value="F:calcium ion binding"/>
    <property type="evidence" value="ECO:0007669"/>
    <property type="project" value="UniProtKB-UniRule"/>
</dbReference>
<dbReference type="GO" id="GO:0004556">
    <property type="term" value="F:alpha-amylase activity"/>
    <property type="evidence" value="ECO:0007669"/>
    <property type="project" value="UniProtKB-UniRule"/>
</dbReference>
<evidence type="ECO:0000256" key="9">
    <source>
        <dbReference type="ARBA" id="ARBA00030238"/>
    </source>
</evidence>
<evidence type="ECO:0000313" key="17">
    <source>
        <dbReference type="Proteomes" id="UP001443914"/>
    </source>
</evidence>
<evidence type="ECO:0000256" key="12">
    <source>
        <dbReference type="RuleBase" id="RU003615"/>
    </source>
</evidence>
<dbReference type="GO" id="GO:0005975">
    <property type="term" value="P:carbohydrate metabolic process"/>
    <property type="evidence" value="ECO:0007669"/>
    <property type="project" value="InterPro"/>
</dbReference>
<evidence type="ECO:0000313" key="16">
    <source>
        <dbReference type="EMBL" id="KAK9666728.1"/>
    </source>
</evidence>
<evidence type="ECO:0000256" key="8">
    <source>
        <dbReference type="ARBA" id="ARBA00023295"/>
    </source>
</evidence>
<evidence type="ECO:0000256" key="4">
    <source>
        <dbReference type="ARBA" id="ARBA00012595"/>
    </source>
</evidence>
<gene>
    <name evidence="16" type="ORF">RND81_14G206900</name>
</gene>
<evidence type="ECO:0000259" key="15">
    <source>
        <dbReference type="SMART" id="SM00810"/>
    </source>
</evidence>
<dbReference type="EMBL" id="JBDFQZ010000014">
    <property type="protein sequence ID" value="KAK9666728.1"/>
    <property type="molecule type" value="Genomic_DNA"/>
</dbReference>
<dbReference type="PRINTS" id="PR00110">
    <property type="entry name" value="ALPHAAMYLASE"/>
</dbReference>
<keyword evidence="6 13" id="KW-0378">Hydrolase</keyword>
<dbReference type="EC" id="3.2.1.1" evidence="4 10"/>
<comment type="catalytic activity">
    <reaction evidence="1 10 13">
        <text>Endohydrolysis of (1-&gt;4)-alpha-D-glucosidic linkages in polysaccharides containing three or more (1-&gt;4)-alpha-linked D-glucose units.</text>
        <dbReference type="EC" id="3.2.1.1"/>
    </reaction>
</comment>
<feature type="active site" description="Proton donor" evidence="11">
    <location>
        <position position="229"/>
    </location>
</feature>
<dbReference type="Gene3D" id="3.20.20.80">
    <property type="entry name" value="Glycosidases"/>
    <property type="match status" value="1"/>
</dbReference>
<comment type="caution">
    <text evidence="16">The sequence shown here is derived from an EMBL/GenBank/DDBJ whole genome shotgun (WGS) entry which is preliminary data.</text>
</comment>
<keyword evidence="17" id="KW-1185">Reference proteome</keyword>
<dbReference type="Proteomes" id="UP001443914">
    <property type="component" value="Unassembled WGS sequence"/>
</dbReference>
<dbReference type="PIRSF" id="PIRSF001028">
    <property type="entry name" value="Alph-amls_plant"/>
    <property type="match status" value="1"/>
</dbReference>
<dbReference type="Pfam" id="PF07821">
    <property type="entry name" value="Alpha-amyl_C2"/>
    <property type="match status" value="1"/>
</dbReference>
<dbReference type="SMART" id="SM00642">
    <property type="entry name" value="Aamy"/>
    <property type="match status" value="1"/>
</dbReference>
<evidence type="ECO:0000256" key="6">
    <source>
        <dbReference type="ARBA" id="ARBA00022801"/>
    </source>
</evidence>
<dbReference type="Gene3D" id="2.60.40.1180">
    <property type="entry name" value="Golgi alpha-mannosidase II"/>
    <property type="match status" value="1"/>
</dbReference>
<dbReference type="SUPFAM" id="SSF51011">
    <property type="entry name" value="Glycosyl hydrolase domain"/>
    <property type="match status" value="1"/>
</dbReference>
<protein>
    <recommendedName>
        <fullName evidence="4 10">Alpha-amylase</fullName>
        <ecNumber evidence="4 10">3.2.1.1</ecNumber>
    </recommendedName>
    <alternativeName>
        <fullName evidence="9 10">1,4-alpha-D-glucan glucanohydrolase</fullName>
    </alternativeName>
</protein>
<feature type="domain" description="Alpha-amylase C-terminal beta-sheet" evidence="15">
    <location>
        <begin position="365"/>
        <end position="425"/>
    </location>
</feature>
<evidence type="ECO:0000259" key="14">
    <source>
        <dbReference type="SMART" id="SM00642"/>
    </source>
</evidence>
<evidence type="ECO:0000256" key="7">
    <source>
        <dbReference type="ARBA" id="ARBA00023277"/>
    </source>
</evidence>
<dbReference type="Pfam" id="PF00128">
    <property type="entry name" value="Alpha-amylase"/>
    <property type="match status" value="1"/>
</dbReference>
<comment type="similarity">
    <text evidence="3 10 12">Belongs to the glycosyl hydrolase 13 family.</text>
</comment>
<sequence length="427" mass="48388">MKYSNIITLYHFFLSFSLLTTFATPTLLFQGFNWESWKKQGGLYNFLQKSIDDLGRAGITHVWLPPPSHSVSPQGYLPGRLYDLDSSRYGNKIQLKSLITSLHRKGIKSVADIVINHRTAEKKDSRGIYCIFEGGTPDNCLDWGPWAICRNDVPYSDGTSHFDTGADYAAAPDIDHLNPRVQNELTQWMNWLKTDIGFHGWRFDFVKGYAAYITKMYVERTRPSFVVGELWDSIVNANGALMYNQDAHRNVLARWVQGAGGGVVSAFDFTTKGILQAAVLGEWWRMKDSYGRPSGLIGIMPKNAVTFVDNHDIGSTQRLWVFPADRVMTGYAYILTHPGTPTIFYDHFFEWGLKEEIISLSSVRRRNGIHETSAVNIMKAEADLYLATIDGRVLVKLGSRYDVGYAIPSNFRIAAYGKDYSIWEKKI</sequence>
<dbReference type="InterPro" id="IPR013780">
    <property type="entry name" value="Glyco_hydro_b"/>
</dbReference>
<organism evidence="16 17">
    <name type="scientific">Saponaria officinalis</name>
    <name type="common">Common soapwort</name>
    <name type="synonym">Lychnis saponaria</name>
    <dbReference type="NCBI Taxonomy" id="3572"/>
    <lineage>
        <taxon>Eukaryota</taxon>
        <taxon>Viridiplantae</taxon>
        <taxon>Streptophyta</taxon>
        <taxon>Embryophyta</taxon>
        <taxon>Tracheophyta</taxon>
        <taxon>Spermatophyta</taxon>
        <taxon>Magnoliopsida</taxon>
        <taxon>eudicotyledons</taxon>
        <taxon>Gunneridae</taxon>
        <taxon>Pentapetalae</taxon>
        <taxon>Caryophyllales</taxon>
        <taxon>Caryophyllaceae</taxon>
        <taxon>Caryophylleae</taxon>
        <taxon>Saponaria</taxon>
    </lineage>
</organism>
<dbReference type="CDD" id="cd11314">
    <property type="entry name" value="AmyAc_arch_bac_plant_AmyA"/>
    <property type="match status" value="1"/>
</dbReference>
<feature type="active site" description="Nucleophile" evidence="11">
    <location>
        <position position="204"/>
    </location>
</feature>
<name>A0AAW1GUK0_SAPOF</name>
<dbReference type="SMART" id="SM00810">
    <property type="entry name" value="Alpha-amyl_C2"/>
    <property type="match status" value="1"/>
</dbReference>
<evidence type="ECO:0000256" key="13">
    <source>
        <dbReference type="RuleBase" id="RU361134"/>
    </source>
</evidence>
<dbReference type="InterPro" id="IPR006046">
    <property type="entry name" value="Alpha_amylase"/>
</dbReference>
<evidence type="ECO:0000256" key="11">
    <source>
        <dbReference type="PIRSR" id="PIRSR001028-1"/>
    </source>
</evidence>
<evidence type="ECO:0000256" key="2">
    <source>
        <dbReference type="ARBA" id="ARBA00001913"/>
    </source>
</evidence>
<evidence type="ECO:0000256" key="3">
    <source>
        <dbReference type="ARBA" id="ARBA00008061"/>
    </source>
</evidence>
<keyword evidence="8 13" id="KW-0326">Glycosidase</keyword>
<keyword evidence="7 13" id="KW-0119">Carbohydrate metabolism</keyword>
<dbReference type="InterPro" id="IPR012850">
    <property type="entry name" value="A-amylase_bs_C"/>
</dbReference>
<comment type="cofactor">
    <cofactor evidence="2 10">
        <name>Ca(2+)</name>
        <dbReference type="ChEBI" id="CHEBI:29108"/>
    </cofactor>
</comment>
<keyword evidence="5" id="KW-0479">Metal-binding</keyword>
<dbReference type="InterPro" id="IPR017853">
    <property type="entry name" value="GH"/>
</dbReference>
<proteinExistence type="inferred from homology"/>
<accession>A0AAW1GUK0</accession>
<dbReference type="InterPro" id="IPR013775">
    <property type="entry name" value="A-amylase_pln"/>
</dbReference>